<dbReference type="AlphaFoldDB" id="A0A9N9PAM7"/>
<feature type="non-terminal residue" evidence="1">
    <location>
        <position position="1"/>
    </location>
</feature>
<name>A0A9N9PAM7_9GLOM</name>
<evidence type="ECO:0000313" key="1">
    <source>
        <dbReference type="EMBL" id="CAG8822239.1"/>
    </source>
</evidence>
<dbReference type="Proteomes" id="UP000789405">
    <property type="component" value="Unassembled WGS sequence"/>
</dbReference>
<accession>A0A9N9PAM7</accession>
<organism evidence="1 2">
    <name type="scientific">Dentiscutata erythropus</name>
    <dbReference type="NCBI Taxonomy" id="1348616"/>
    <lineage>
        <taxon>Eukaryota</taxon>
        <taxon>Fungi</taxon>
        <taxon>Fungi incertae sedis</taxon>
        <taxon>Mucoromycota</taxon>
        <taxon>Glomeromycotina</taxon>
        <taxon>Glomeromycetes</taxon>
        <taxon>Diversisporales</taxon>
        <taxon>Gigasporaceae</taxon>
        <taxon>Dentiscutata</taxon>
    </lineage>
</organism>
<reference evidence="1" key="1">
    <citation type="submission" date="2021-06" db="EMBL/GenBank/DDBJ databases">
        <authorList>
            <person name="Kallberg Y."/>
            <person name="Tangrot J."/>
            <person name="Rosling A."/>
        </authorList>
    </citation>
    <scope>NUCLEOTIDE SEQUENCE</scope>
    <source>
        <strain evidence="1">MA453B</strain>
    </source>
</reference>
<dbReference type="EMBL" id="CAJVPY010061820">
    <property type="protein sequence ID" value="CAG8822239.1"/>
    <property type="molecule type" value="Genomic_DNA"/>
</dbReference>
<proteinExistence type="predicted"/>
<sequence>KTLLKPLKDNSVKHSNEEALKQAFMDTLILTLHVDIEPEFQVYSQSSNFGGKAIDLVKTNTGKRIAIEFDNIKMENIKLDGAQDSWQKATQVSLSLLEKSEDEILSLEIINNKYQSTQKTVEEALEFKIKTKSKEYLEPLKNRQDAELT</sequence>
<gene>
    <name evidence="1" type="ORF">DERYTH_LOCUS27263</name>
</gene>
<evidence type="ECO:0000313" key="2">
    <source>
        <dbReference type="Proteomes" id="UP000789405"/>
    </source>
</evidence>
<feature type="non-terminal residue" evidence="1">
    <location>
        <position position="149"/>
    </location>
</feature>
<comment type="caution">
    <text evidence="1">The sequence shown here is derived from an EMBL/GenBank/DDBJ whole genome shotgun (WGS) entry which is preliminary data.</text>
</comment>
<keyword evidence="2" id="KW-1185">Reference proteome</keyword>
<protein>
    <submittedName>
        <fullName evidence="1">6458_t:CDS:1</fullName>
    </submittedName>
</protein>
<dbReference type="OrthoDB" id="2440501at2759"/>